<reference evidence="2" key="1">
    <citation type="journal article" date="2015" name="BMC Genomics">
        <title>Draft genome of a commonly misdiagnosed multidrug resistant pathogen Candida auris.</title>
        <authorList>
            <person name="Chatterjee S."/>
            <person name="Alampalli S.V."/>
            <person name="Nageshan R.K."/>
            <person name="Chettiar S.T."/>
            <person name="Joshi S."/>
            <person name="Tatu U.S."/>
        </authorList>
    </citation>
    <scope>NUCLEOTIDE SEQUENCE [LARGE SCALE GENOMIC DNA]</scope>
    <source>
        <strain evidence="2">6684</strain>
    </source>
</reference>
<accession>A0A0L0P4Y3</accession>
<evidence type="ECO:0000313" key="1">
    <source>
        <dbReference type="EMBL" id="KNE01076.1"/>
    </source>
</evidence>
<dbReference type="Proteomes" id="UP000037122">
    <property type="component" value="Unassembled WGS sequence"/>
</dbReference>
<dbReference type="EMBL" id="LGST01000016">
    <property type="protein sequence ID" value="KNE01076.1"/>
    <property type="molecule type" value="Genomic_DNA"/>
</dbReference>
<name>A0A0L0P4Y3_CANAR</name>
<gene>
    <name evidence="1" type="ORF">QG37_01949</name>
</gene>
<protein>
    <submittedName>
        <fullName evidence="1">Uncharacterized protein</fullName>
    </submittedName>
</protein>
<sequence>MALGCQRAAPVKTAGEPLKVARMAETASLCGNWASLTAEWKTEMTEKATGKAGRCWVANRSDSKAEVFE</sequence>
<evidence type="ECO:0000313" key="2">
    <source>
        <dbReference type="Proteomes" id="UP000037122"/>
    </source>
</evidence>
<dbReference type="VEuPathDB" id="FungiDB:QG37_01949"/>
<comment type="caution">
    <text evidence="1">The sequence shown here is derived from an EMBL/GenBank/DDBJ whole genome shotgun (WGS) entry which is preliminary data.</text>
</comment>
<organism evidence="1 2">
    <name type="scientific">Candidozyma auris</name>
    <name type="common">Yeast</name>
    <name type="synonym">Candida auris</name>
    <dbReference type="NCBI Taxonomy" id="498019"/>
    <lineage>
        <taxon>Eukaryota</taxon>
        <taxon>Fungi</taxon>
        <taxon>Dikarya</taxon>
        <taxon>Ascomycota</taxon>
        <taxon>Saccharomycotina</taxon>
        <taxon>Pichiomycetes</taxon>
        <taxon>Metschnikowiaceae</taxon>
        <taxon>Candidozyma</taxon>
    </lineage>
</organism>
<proteinExistence type="predicted"/>
<dbReference type="AlphaFoldDB" id="A0A0L0P4Y3"/>